<reference evidence="8" key="1">
    <citation type="submission" date="2020-07" db="EMBL/GenBank/DDBJ databases">
        <title>Huge and variable diversity of episymbiotic CPR bacteria and DPANN archaea in groundwater ecosystems.</title>
        <authorList>
            <person name="He C.Y."/>
            <person name="Keren R."/>
            <person name="Whittaker M."/>
            <person name="Farag I.F."/>
            <person name="Doudna J."/>
            <person name="Cate J.H.D."/>
            <person name="Banfield J.F."/>
        </authorList>
    </citation>
    <scope>NUCLEOTIDE SEQUENCE</scope>
    <source>
        <strain evidence="8">NC_groundwater_193_Ag_S-0.1um_51_7</strain>
    </source>
</reference>
<dbReference type="PROSITE" id="PS00056">
    <property type="entry name" value="RIBOSOMAL_S17"/>
    <property type="match status" value="1"/>
</dbReference>
<comment type="similarity">
    <text evidence="1 6 7">Belongs to the universal ribosomal protein uS17 family.</text>
</comment>
<dbReference type="PANTHER" id="PTHR10744:SF1">
    <property type="entry name" value="SMALL RIBOSOMAL SUBUNIT PROTEIN US17M"/>
    <property type="match status" value="1"/>
</dbReference>
<keyword evidence="5 6" id="KW-0687">Ribonucleoprotein</keyword>
<organism evidence="8 9">
    <name type="scientific">Candidatus Sungiibacteriota bacterium</name>
    <dbReference type="NCBI Taxonomy" id="2750080"/>
    <lineage>
        <taxon>Bacteria</taxon>
        <taxon>Candidatus Sungiibacteriota</taxon>
    </lineage>
</organism>
<dbReference type="NCBIfam" id="NF004123">
    <property type="entry name" value="PRK05610.1"/>
    <property type="match status" value="1"/>
</dbReference>
<dbReference type="NCBIfam" id="TIGR03635">
    <property type="entry name" value="uS17_bact"/>
    <property type="match status" value="1"/>
</dbReference>
<dbReference type="GO" id="GO:0006412">
    <property type="term" value="P:translation"/>
    <property type="evidence" value="ECO:0007669"/>
    <property type="project" value="UniProtKB-UniRule"/>
</dbReference>
<comment type="function">
    <text evidence="6">One of the primary rRNA binding proteins, it binds specifically to the 5'-end of 16S ribosomal RNA.</text>
</comment>
<evidence type="ECO:0000256" key="5">
    <source>
        <dbReference type="ARBA" id="ARBA00023274"/>
    </source>
</evidence>
<proteinExistence type="inferred from homology"/>
<dbReference type="GO" id="GO:0022627">
    <property type="term" value="C:cytosolic small ribosomal subunit"/>
    <property type="evidence" value="ECO:0007669"/>
    <property type="project" value="UniProtKB-UniRule"/>
</dbReference>
<dbReference type="AlphaFoldDB" id="A0A931SB56"/>
<name>A0A931SB56_9BACT</name>
<keyword evidence="3 6" id="KW-0694">RNA-binding</keyword>
<gene>
    <name evidence="6 8" type="primary">rpsQ</name>
    <name evidence="8" type="ORF">HYT40_00260</name>
</gene>
<comment type="caution">
    <text evidence="8">The sequence shown here is derived from an EMBL/GenBank/DDBJ whole genome shotgun (WGS) entry which is preliminary data.</text>
</comment>
<dbReference type="Pfam" id="PF00366">
    <property type="entry name" value="Ribosomal_S17"/>
    <property type="match status" value="1"/>
</dbReference>
<evidence type="ECO:0000256" key="2">
    <source>
        <dbReference type="ARBA" id="ARBA00022730"/>
    </source>
</evidence>
<keyword evidence="2 6" id="KW-0699">rRNA-binding</keyword>
<evidence type="ECO:0000256" key="1">
    <source>
        <dbReference type="ARBA" id="ARBA00010254"/>
    </source>
</evidence>
<dbReference type="SUPFAM" id="SSF50249">
    <property type="entry name" value="Nucleic acid-binding proteins"/>
    <property type="match status" value="1"/>
</dbReference>
<evidence type="ECO:0000256" key="6">
    <source>
        <dbReference type="HAMAP-Rule" id="MF_01345"/>
    </source>
</evidence>
<dbReference type="HAMAP" id="MF_01345_B">
    <property type="entry name" value="Ribosomal_uS17_B"/>
    <property type="match status" value="1"/>
</dbReference>
<comment type="subunit">
    <text evidence="6">Part of the 30S ribosomal subunit.</text>
</comment>
<dbReference type="GO" id="GO:0019843">
    <property type="term" value="F:rRNA binding"/>
    <property type="evidence" value="ECO:0007669"/>
    <property type="project" value="UniProtKB-UniRule"/>
</dbReference>
<keyword evidence="4 6" id="KW-0689">Ribosomal protein</keyword>
<dbReference type="Proteomes" id="UP000724148">
    <property type="component" value="Unassembled WGS sequence"/>
</dbReference>
<dbReference type="CDD" id="cd00364">
    <property type="entry name" value="Ribosomal_uS17"/>
    <property type="match status" value="1"/>
</dbReference>
<dbReference type="InterPro" id="IPR019979">
    <property type="entry name" value="Ribosomal_uS17_CS"/>
</dbReference>
<dbReference type="GO" id="GO:0003735">
    <property type="term" value="F:structural constituent of ribosome"/>
    <property type="evidence" value="ECO:0007669"/>
    <property type="project" value="UniProtKB-UniRule"/>
</dbReference>
<sequence length="93" mass="10787">MTAENSKTLRRAKGVVVSNKMQKTIVVRVDRLKKHPKYLKYIKTSKRFKAHDEKNEAAIGDTVIIRETRPLSREKRWALEKILKTAPIETVEA</sequence>
<dbReference type="PANTHER" id="PTHR10744">
    <property type="entry name" value="40S RIBOSOMAL PROTEIN S11 FAMILY MEMBER"/>
    <property type="match status" value="1"/>
</dbReference>
<evidence type="ECO:0000313" key="8">
    <source>
        <dbReference type="EMBL" id="MBI2096584.1"/>
    </source>
</evidence>
<protein>
    <recommendedName>
        <fullName evidence="6">Small ribosomal subunit protein uS17</fullName>
    </recommendedName>
</protein>
<evidence type="ECO:0000256" key="3">
    <source>
        <dbReference type="ARBA" id="ARBA00022884"/>
    </source>
</evidence>
<dbReference type="InterPro" id="IPR012340">
    <property type="entry name" value="NA-bd_OB-fold"/>
</dbReference>
<evidence type="ECO:0000256" key="4">
    <source>
        <dbReference type="ARBA" id="ARBA00022980"/>
    </source>
</evidence>
<dbReference type="InterPro" id="IPR019984">
    <property type="entry name" value="Ribosomal_uS17_bact/chlr"/>
</dbReference>
<evidence type="ECO:0000313" key="9">
    <source>
        <dbReference type="Proteomes" id="UP000724148"/>
    </source>
</evidence>
<dbReference type="PRINTS" id="PR00973">
    <property type="entry name" value="RIBOSOMALS17"/>
</dbReference>
<evidence type="ECO:0000256" key="7">
    <source>
        <dbReference type="RuleBase" id="RU003872"/>
    </source>
</evidence>
<accession>A0A931SB56</accession>
<dbReference type="EMBL" id="JACOZA010000003">
    <property type="protein sequence ID" value="MBI2096584.1"/>
    <property type="molecule type" value="Genomic_DNA"/>
</dbReference>
<dbReference type="Gene3D" id="2.40.50.140">
    <property type="entry name" value="Nucleic acid-binding proteins"/>
    <property type="match status" value="1"/>
</dbReference>
<dbReference type="InterPro" id="IPR000266">
    <property type="entry name" value="Ribosomal_uS17"/>
</dbReference>